<sequence>MNSVNLLAKTYWYYKENTPISDICATSYCNVDCIELKYKVGDDVSTLDVAQLTECLALFTHSVYNFQMASSIPTTLVTAILKRTANHLVSSKYSNCSESAEFNNNARSHLRIINRMLCIMRIQNKCTTNDYLLLPDCINKSIY</sequence>
<name>A0A1A9UIS6_GLOAU</name>
<accession>A0A1A9UIS6</accession>
<dbReference type="VEuPathDB" id="VectorBase:GAUT006262"/>
<reference evidence="2" key="1">
    <citation type="submission" date="2020-05" db="UniProtKB">
        <authorList>
            <consortium name="EnsemblMetazoa"/>
        </authorList>
    </citation>
    <scope>IDENTIFICATION</scope>
    <source>
        <strain evidence="2">TTRI</strain>
    </source>
</reference>
<dbReference type="InterPro" id="IPR031962">
    <property type="entry name" value="DUF4781"/>
</dbReference>
<evidence type="ECO:0000259" key="1">
    <source>
        <dbReference type="Pfam" id="PF16013"/>
    </source>
</evidence>
<dbReference type="Proteomes" id="UP000078200">
    <property type="component" value="Unassembled WGS sequence"/>
</dbReference>
<organism evidence="2 3">
    <name type="scientific">Glossina austeni</name>
    <name type="common">Savannah tsetse fly</name>
    <dbReference type="NCBI Taxonomy" id="7395"/>
    <lineage>
        <taxon>Eukaryota</taxon>
        <taxon>Metazoa</taxon>
        <taxon>Ecdysozoa</taxon>
        <taxon>Arthropoda</taxon>
        <taxon>Hexapoda</taxon>
        <taxon>Insecta</taxon>
        <taxon>Pterygota</taxon>
        <taxon>Neoptera</taxon>
        <taxon>Endopterygota</taxon>
        <taxon>Diptera</taxon>
        <taxon>Brachycera</taxon>
        <taxon>Muscomorpha</taxon>
        <taxon>Hippoboscoidea</taxon>
        <taxon>Glossinidae</taxon>
        <taxon>Glossina</taxon>
    </lineage>
</organism>
<dbReference type="Pfam" id="PF16013">
    <property type="entry name" value="DUF4781"/>
    <property type="match status" value="1"/>
</dbReference>
<keyword evidence="3" id="KW-1185">Reference proteome</keyword>
<evidence type="ECO:0000313" key="3">
    <source>
        <dbReference type="Proteomes" id="UP000078200"/>
    </source>
</evidence>
<dbReference type="AlphaFoldDB" id="A0A1A9UIS6"/>
<feature type="domain" description="DUF4781" evidence="1">
    <location>
        <begin position="33"/>
        <end position="114"/>
    </location>
</feature>
<protein>
    <submittedName>
        <fullName evidence="2">DUF4781 domain-containing protein</fullName>
    </submittedName>
</protein>
<proteinExistence type="predicted"/>
<evidence type="ECO:0000313" key="2">
    <source>
        <dbReference type="EnsemblMetazoa" id="GAUT006262-PA"/>
    </source>
</evidence>
<dbReference type="EnsemblMetazoa" id="GAUT006262-RA">
    <property type="protein sequence ID" value="GAUT006262-PA"/>
    <property type="gene ID" value="GAUT006262"/>
</dbReference>